<dbReference type="RefSeq" id="WP_101577656.1">
    <property type="nucleotide sequence ID" value="NZ_PGVA01000027.1"/>
</dbReference>
<dbReference type="CDD" id="cd01026">
    <property type="entry name" value="TOPRIM_OLD"/>
    <property type="match status" value="1"/>
</dbReference>
<sequence length="692" mass="79721">MYLAELKIWNFRKYGDASMEGEPVILVNFKPGVNLLVGENDCGKTTIIDAVKHLLGTQSYDYTRIEEDDFYISNSGIRTKHLKIEGIFKSLTDEEAGNFLEWISFDEKGNTELIVRLGAKVNNHQIITNVTAGVEGLDTRFEARDLLRVTYLKPLRDAESELSSGYKSRLAQILRNHPLFAKEDNEHTLEKYIRIANSRIKGYFDKETLEKEEIFEITEGEQGAKLITQFLDDTLSAFMGISFNENNYKSFLDITRNDLSSILRKLSLNIDENKIGLGSLNQLFIAMELLLFEIETNFNLALIEEIEAHLHPQAQLRLIKYLQDKGENANEQYIITTHSITLASKVQLDNIILCRNNLAFSMGPQYTELSSGDYQFIERFLDATKANLFFAKGVIFVEGDAENILLPILAEIIKKPLHKYGVSLVNVGNTAFIRYSRIFRRKDESCPLDFPVSIINDLDVKPLICNQNNSSCDDYKYLTIPEAAINELEKKYVGLMLGCLRENKFLSLDKARRAVLRYNQIDDFKDFRGFQTEFDRTVTLNQSITVVKELVEREKRGKYETDTIKLYLNEWTMEYDIALSGLKYYIHCAIQISKKVKSDEDIINSLNLEKELEAAKKEIEEYAISKSDEETAYWIYEDLYKNRASKAVTAQYFGKLIKMHEETVKPILETDQHIKYLIDSIKHVCREGDFSE</sequence>
<evidence type="ECO:0000313" key="4">
    <source>
        <dbReference type="EMBL" id="PLR82309.1"/>
    </source>
</evidence>
<reference evidence="5 7" key="2">
    <citation type="submission" date="2017-12" db="EMBL/GenBank/DDBJ databases">
        <title>Comparative Functional Genomics of Dry Heat Resistant strains isolated from the Viking Spacecraft.</title>
        <authorList>
            <person name="Seuylemezian A."/>
            <person name="Cooper K."/>
            <person name="Vaishampayan P."/>
        </authorList>
    </citation>
    <scope>NUCLEOTIDE SEQUENCE [LARGE SCALE GENOMIC DNA]</scope>
    <source>
        <strain evidence="5 7">ATCC 29669</strain>
    </source>
</reference>
<dbReference type="OrthoDB" id="308933at2"/>
<feature type="domain" description="Endonuclease GajA/Old nuclease/RecF-like AAA" evidence="2">
    <location>
        <begin position="1"/>
        <end position="341"/>
    </location>
</feature>
<organism evidence="4 6">
    <name type="scientific">Bacillus canaveralius</name>
    <dbReference type="NCBI Taxonomy" id="1403243"/>
    <lineage>
        <taxon>Bacteria</taxon>
        <taxon>Bacillati</taxon>
        <taxon>Bacillota</taxon>
        <taxon>Bacilli</taxon>
        <taxon>Bacillales</taxon>
        <taxon>Bacillaceae</taxon>
        <taxon>Bacillus</taxon>
    </lineage>
</organism>
<keyword evidence="4" id="KW-0540">Nuclease</keyword>
<accession>A0A2N5GL68</accession>
<feature type="coiled-coil region" evidence="1">
    <location>
        <begin position="605"/>
        <end position="632"/>
    </location>
</feature>
<keyword evidence="7" id="KW-1185">Reference proteome</keyword>
<dbReference type="Proteomes" id="UP000234951">
    <property type="component" value="Unassembled WGS sequence"/>
</dbReference>
<reference evidence="4 6" key="1">
    <citation type="submission" date="2017-11" db="EMBL/GenBank/DDBJ databases">
        <title>Comparitive Functional Genomics of Dry Heat Resistant strains isolated from the Viking Spacecraft.</title>
        <authorList>
            <person name="Seuylemezian A."/>
            <person name="Cooper K."/>
            <person name="Vaishampayan P."/>
        </authorList>
    </citation>
    <scope>NUCLEOTIDE SEQUENCE [LARGE SCALE GENOMIC DNA]</scope>
    <source>
        <strain evidence="4 6">M4.6</strain>
    </source>
</reference>
<evidence type="ECO:0000256" key="1">
    <source>
        <dbReference type="SAM" id="Coils"/>
    </source>
</evidence>
<keyword evidence="1" id="KW-0175">Coiled coil</keyword>
<comment type="caution">
    <text evidence="4">The sequence shown here is derived from an EMBL/GenBank/DDBJ whole genome shotgun (WGS) entry which is preliminary data.</text>
</comment>
<name>A0A2N5GL68_9BACI</name>
<dbReference type="AlphaFoldDB" id="A0A2N5GL68"/>
<keyword evidence="4" id="KW-0378">Hydrolase</keyword>
<dbReference type="EMBL" id="PGVA01000027">
    <property type="protein sequence ID" value="PLR82309.1"/>
    <property type="molecule type" value="Genomic_DNA"/>
</dbReference>
<dbReference type="PANTHER" id="PTHR43581:SF4">
    <property type="entry name" value="ATP_GTP PHOSPHATASE"/>
    <property type="match status" value="1"/>
</dbReference>
<dbReference type="InterPro" id="IPR034139">
    <property type="entry name" value="TOPRIM_OLD"/>
</dbReference>
<dbReference type="InterPro" id="IPR051396">
    <property type="entry name" value="Bact_Antivir_Def_Nuclease"/>
</dbReference>
<dbReference type="InterPro" id="IPR027417">
    <property type="entry name" value="P-loop_NTPase"/>
</dbReference>
<dbReference type="Proteomes" id="UP000235114">
    <property type="component" value="Unassembled WGS sequence"/>
</dbReference>
<protein>
    <submittedName>
        <fullName evidence="4">ATP-dependent endonuclease</fullName>
    </submittedName>
</protein>
<dbReference type="Pfam" id="PF20469">
    <property type="entry name" value="OLD-like_TOPRIM"/>
    <property type="match status" value="1"/>
</dbReference>
<dbReference type="GO" id="GO:0004519">
    <property type="term" value="F:endonuclease activity"/>
    <property type="evidence" value="ECO:0007669"/>
    <property type="project" value="UniProtKB-KW"/>
</dbReference>
<feature type="domain" description="OLD protein-like TOPRIM" evidence="3">
    <location>
        <begin position="389"/>
        <end position="459"/>
    </location>
</feature>
<dbReference type="SUPFAM" id="SSF52540">
    <property type="entry name" value="P-loop containing nucleoside triphosphate hydrolases"/>
    <property type="match status" value="1"/>
</dbReference>
<dbReference type="EMBL" id="PGVD01000014">
    <property type="protein sequence ID" value="PLR99454.1"/>
    <property type="molecule type" value="Genomic_DNA"/>
</dbReference>
<dbReference type="InterPro" id="IPR041685">
    <property type="entry name" value="AAA_GajA/Old/RecF-like"/>
</dbReference>
<dbReference type="PANTHER" id="PTHR43581">
    <property type="entry name" value="ATP/GTP PHOSPHATASE"/>
    <property type="match status" value="1"/>
</dbReference>
<evidence type="ECO:0000259" key="2">
    <source>
        <dbReference type="Pfam" id="PF13175"/>
    </source>
</evidence>
<keyword evidence="4" id="KW-0255">Endonuclease</keyword>
<evidence type="ECO:0000313" key="6">
    <source>
        <dbReference type="Proteomes" id="UP000234951"/>
    </source>
</evidence>
<gene>
    <name evidence="4" type="ORF">CU635_12215</name>
    <name evidence="5" type="ORF">CVD25_05495</name>
</gene>
<dbReference type="Gene3D" id="3.40.50.300">
    <property type="entry name" value="P-loop containing nucleotide triphosphate hydrolases"/>
    <property type="match status" value="1"/>
</dbReference>
<dbReference type="Pfam" id="PF13175">
    <property type="entry name" value="AAA_15"/>
    <property type="match status" value="1"/>
</dbReference>
<evidence type="ECO:0000313" key="5">
    <source>
        <dbReference type="EMBL" id="PLR99454.1"/>
    </source>
</evidence>
<evidence type="ECO:0000313" key="7">
    <source>
        <dbReference type="Proteomes" id="UP000235114"/>
    </source>
</evidence>
<evidence type="ECO:0000259" key="3">
    <source>
        <dbReference type="Pfam" id="PF20469"/>
    </source>
</evidence>
<proteinExistence type="predicted"/>